<dbReference type="Gene3D" id="3.10.20.30">
    <property type="match status" value="1"/>
</dbReference>
<dbReference type="InterPro" id="IPR012675">
    <property type="entry name" value="Beta-grasp_dom_sf"/>
</dbReference>
<dbReference type="SUPFAM" id="SSF54285">
    <property type="entry name" value="MoaD/ThiS"/>
    <property type="match status" value="1"/>
</dbReference>
<dbReference type="GO" id="GO:0006777">
    <property type="term" value="P:Mo-molybdopterin cofactor biosynthetic process"/>
    <property type="evidence" value="ECO:0007669"/>
    <property type="project" value="InterPro"/>
</dbReference>
<dbReference type="InterPro" id="IPR016155">
    <property type="entry name" value="Mopterin_synth/thiamin_S_b"/>
</dbReference>
<dbReference type="Pfam" id="PF02597">
    <property type="entry name" value="ThiS"/>
    <property type="match status" value="1"/>
</dbReference>
<name>A0A0P1A9T5_PLAHL</name>
<evidence type="ECO:0000313" key="2">
    <source>
        <dbReference type="EMBL" id="CEG37497.1"/>
    </source>
</evidence>
<dbReference type="EMBL" id="CCYD01000286">
    <property type="protein sequence ID" value="CEG37497.1"/>
    <property type="molecule type" value="Genomic_DNA"/>
</dbReference>
<dbReference type="Proteomes" id="UP000054928">
    <property type="component" value="Unassembled WGS sequence"/>
</dbReference>
<dbReference type="STRING" id="4781.A0A0P1A9T5"/>
<proteinExistence type="predicted"/>
<dbReference type="GO" id="GO:0000166">
    <property type="term" value="F:nucleotide binding"/>
    <property type="evidence" value="ECO:0007669"/>
    <property type="project" value="UniProtKB-KW"/>
</dbReference>
<evidence type="ECO:0000256" key="1">
    <source>
        <dbReference type="ARBA" id="ARBA00022741"/>
    </source>
</evidence>
<keyword evidence="1" id="KW-0547">Nucleotide-binding</keyword>
<organism evidence="2 3">
    <name type="scientific">Plasmopara halstedii</name>
    <name type="common">Downy mildew of sunflower</name>
    <dbReference type="NCBI Taxonomy" id="4781"/>
    <lineage>
        <taxon>Eukaryota</taxon>
        <taxon>Sar</taxon>
        <taxon>Stramenopiles</taxon>
        <taxon>Oomycota</taxon>
        <taxon>Peronosporomycetes</taxon>
        <taxon>Peronosporales</taxon>
        <taxon>Peronosporaceae</taxon>
        <taxon>Plasmopara</taxon>
    </lineage>
</organism>
<dbReference type="GeneID" id="36400142"/>
<dbReference type="InterPro" id="IPR003749">
    <property type="entry name" value="ThiS/MoaD-like"/>
</dbReference>
<protein>
    <submittedName>
        <fullName evidence="2">Molybdopterin converting subunit 1</fullName>
    </submittedName>
</protein>
<keyword evidence="3" id="KW-1185">Reference proteome</keyword>
<dbReference type="PANTHER" id="PTHR33359">
    <property type="entry name" value="MOLYBDOPTERIN SYNTHASE SULFUR CARRIER SUBUNIT"/>
    <property type="match status" value="1"/>
</dbReference>
<dbReference type="RefSeq" id="XP_024573866.1">
    <property type="nucleotide sequence ID" value="XM_024722829.1"/>
</dbReference>
<dbReference type="OrthoDB" id="5531344at2759"/>
<dbReference type="UniPathway" id="UPA00344"/>
<dbReference type="CDD" id="cd00754">
    <property type="entry name" value="Ubl_MoaD"/>
    <property type="match status" value="1"/>
</dbReference>
<sequence length="120" mass="13143">MLSISLLGGSNTPNFARAESSSVQSEVYGNPLQIRLTLTVNLGFEYLAREEIGLREEKLRLPNINDMTLASLRQILIKKYPHATLTIESITLALNLEYSEDDAVVQDGDEVALIPPISGG</sequence>
<dbReference type="PANTHER" id="PTHR33359:SF1">
    <property type="entry name" value="MOLYBDOPTERIN SYNTHASE SULFUR CARRIER SUBUNIT"/>
    <property type="match status" value="1"/>
</dbReference>
<reference evidence="3" key="1">
    <citation type="submission" date="2014-09" db="EMBL/GenBank/DDBJ databases">
        <authorList>
            <person name="Sharma Rahul"/>
            <person name="Thines Marco"/>
        </authorList>
    </citation>
    <scope>NUCLEOTIDE SEQUENCE [LARGE SCALE GENOMIC DNA]</scope>
</reference>
<dbReference type="InterPro" id="IPR044672">
    <property type="entry name" value="MOCS2A"/>
</dbReference>
<accession>A0A0P1A9T5</accession>
<dbReference type="AlphaFoldDB" id="A0A0P1A9T5"/>
<dbReference type="GO" id="GO:1990133">
    <property type="term" value="C:molybdopterin adenylyltransferase complex"/>
    <property type="evidence" value="ECO:0007669"/>
    <property type="project" value="TreeGrafter"/>
</dbReference>
<evidence type="ECO:0000313" key="3">
    <source>
        <dbReference type="Proteomes" id="UP000054928"/>
    </source>
</evidence>